<feature type="region of interest" description="Disordered" evidence="1">
    <location>
        <begin position="377"/>
        <end position="397"/>
    </location>
</feature>
<dbReference type="EMBL" id="LBSR01000019">
    <property type="protein sequence ID" value="KKQ21472.1"/>
    <property type="molecule type" value="Genomic_DNA"/>
</dbReference>
<evidence type="ECO:0000313" key="2">
    <source>
        <dbReference type="EMBL" id="KKQ21472.1"/>
    </source>
</evidence>
<reference evidence="2 3" key="1">
    <citation type="journal article" date="2015" name="Nature">
        <title>rRNA introns, odd ribosomes, and small enigmatic genomes across a large radiation of phyla.</title>
        <authorList>
            <person name="Brown C.T."/>
            <person name="Hug L.A."/>
            <person name="Thomas B.C."/>
            <person name="Sharon I."/>
            <person name="Castelle C.J."/>
            <person name="Singh A."/>
            <person name="Wilkins M.J."/>
            <person name="Williams K.H."/>
            <person name="Banfield J.F."/>
        </authorList>
    </citation>
    <scope>NUCLEOTIDE SEQUENCE [LARGE SCALE GENOMIC DNA]</scope>
</reference>
<evidence type="ECO:0000313" key="3">
    <source>
        <dbReference type="Proteomes" id="UP000034044"/>
    </source>
</evidence>
<dbReference type="Proteomes" id="UP000034044">
    <property type="component" value="Unassembled WGS sequence"/>
</dbReference>
<protein>
    <submittedName>
        <fullName evidence="2">Uncharacterized protein</fullName>
    </submittedName>
</protein>
<proteinExistence type="predicted"/>
<organism evidence="2 3">
    <name type="scientific">Candidatus Wolfebacteria bacterium GW2011_GWC1_37_10</name>
    <dbReference type="NCBI Taxonomy" id="1619010"/>
    <lineage>
        <taxon>Bacteria</taxon>
        <taxon>Candidatus Wolfeibacteriota</taxon>
    </lineage>
</organism>
<evidence type="ECO:0000256" key="1">
    <source>
        <dbReference type="SAM" id="MobiDB-lite"/>
    </source>
</evidence>
<name>A0A0G0FUA6_9BACT</name>
<gene>
    <name evidence="2" type="ORF">US36_C0019G0008</name>
</gene>
<accession>A0A0G0FUA6</accession>
<sequence>MLKISKQQINERWDATPEILRESLCSFENGKIIWQIGKEQHLDDKKIGIIAALSGYAIYGFIQLNDLAKEIKENLNLHSEIADSIAKEIESKIFSSIKNEMEKSYDSSLIHKPAGDFKEDILDLRTQMPSPIKTEPEKIISPEPAPIQSEPVGEAPLIIHKEAEFKPVLGAKRPLSGLFGALKGKEEIKPITAQIEILSKEPPLPSIEEQLKNIKITPEKKIEEPKIISQEPAKPKIVHYTDLRTPLPPLPIDQKKTTEAISKAPLSVLPLPKQKKKGFFSWLIGIFIGKEKTLKEISDKDILMEIPIPQNMPEVKIPIQPIIPEKPPIPSPPSPKPVVEIPKPPREETKVFEIKTQNIPKNIPVAKPVLPQEAVKIQPPIPPIPKAEPPKTTSSEEIIDLRTFEKFKGNN</sequence>
<comment type="caution">
    <text evidence="2">The sequence shown here is derived from an EMBL/GenBank/DDBJ whole genome shotgun (WGS) entry which is preliminary data.</text>
</comment>
<dbReference type="AlphaFoldDB" id="A0A0G0FUA6"/>